<evidence type="ECO:0000313" key="1">
    <source>
        <dbReference type="EMBL" id="KIJ39835.1"/>
    </source>
</evidence>
<reference evidence="1 2" key="1">
    <citation type="submission" date="2014-06" db="EMBL/GenBank/DDBJ databases">
        <title>Evolutionary Origins and Diversification of the Mycorrhizal Mutualists.</title>
        <authorList>
            <consortium name="DOE Joint Genome Institute"/>
            <consortium name="Mycorrhizal Genomics Consortium"/>
            <person name="Kohler A."/>
            <person name="Kuo A."/>
            <person name="Nagy L.G."/>
            <person name="Floudas D."/>
            <person name="Copeland A."/>
            <person name="Barry K.W."/>
            <person name="Cichocki N."/>
            <person name="Veneault-Fourrey C."/>
            <person name="LaButti K."/>
            <person name="Lindquist E.A."/>
            <person name="Lipzen A."/>
            <person name="Lundell T."/>
            <person name="Morin E."/>
            <person name="Murat C."/>
            <person name="Riley R."/>
            <person name="Ohm R."/>
            <person name="Sun H."/>
            <person name="Tunlid A."/>
            <person name="Henrissat B."/>
            <person name="Grigoriev I.V."/>
            <person name="Hibbett D.S."/>
            <person name="Martin F."/>
        </authorList>
    </citation>
    <scope>NUCLEOTIDE SEQUENCE [LARGE SCALE GENOMIC DNA]</scope>
    <source>
        <strain evidence="1 2">SS14</strain>
    </source>
</reference>
<sequence>MSSILNDTAVCASPGRLWQMWVFFQNQNGDVQVREHLDGNWSAPTTICNAKPSSPLASCSWKDGNEASITHLIRLPCYNFKRNRSACTTSTIIIFSRSTATPLAKDGTLAKSVTWESKLPRTRRSQLSNTVIPTEASTFVSTAKVI</sequence>
<organism evidence="1 2">
    <name type="scientific">Sphaerobolus stellatus (strain SS14)</name>
    <dbReference type="NCBI Taxonomy" id="990650"/>
    <lineage>
        <taxon>Eukaryota</taxon>
        <taxon>Fungi</taxon>
        <taxon>Dikarya</taxon>
        <taxon>Basidiomycota</taxon>
        <taxon>Agaricomycotina</taxon>
        <taxon>Agaricomycetes</taxon>
        <taxon>Phallomycetidae</taxon>
        <taxon>Geastrales</taxon>
        <taxon>Sphaerobolaceae</taxon>
        <taxon>Sphaerobolus</taxon>
    </lineage>
</organism>
<gene>
    <name evidence="1" type="ORF">M422DRAFT_257436</name>
</gene>
<dbReference type="AlphaFoldDB" id="A0A0C9VP20"/>
<dbReference type="SUPFAM" id="SSF89372">
    <property type="entry name" value="Fucose-specific lectin"/>
    <property type="match status" value="1"/>
</dbReference>
<name>A0A0C9VP20_SPHS4</name>
<evidence type="ECO:0000313" key="2">
    <source>
        <dbReference type="Proteomes" id="UP000054279"/>
    </source>
</evidence>
<protein>
    <submittedName>
        <fullName evidence="1">Uncharacterized protein</fullName>
    </submittedName>
</protein>
<proteinExistence type="predicted"/>
<dbReference type="Gene3D" id="2.120.10.70">
    <property type="entry name" value="Fucose-specific lectin"/>
    <property type="match status" value="1"/>
</dbReference>
<keyword evidence="2" id="KW-1185">Reference proteome</keyword>
<dbReference type="EMBL" id="KN837149">
    <property type="protein sequence ID" value="KIJ39835.1"/>
    <property type="molecule type" value="Genomic_DNA"/>
</dbReference>
<accession>A0A0C9VP20</accession>
<dbReference type="Proteomes" id="UP000054279">
    <property type="component" value="Unassembled WGS sequence"/>
</dbReference>
<dbReference type="HOGENOM" id="CLU_1778658_0_0_1"/>